<gene>
    <name evidence="2" type="ORF">WR25_17874</name>
</gene>
<sequence>MFLRLSLFFTVISFNLHETSGFLFGLLGSSESEEVCEHGKLITRPEINQYFYCNHGDLELIGCLFPLGEFNQSPEYERRIPVGNTVDNKGPNLNDKSITFIRYRCTREGRFLPIGCILPGSNEPESESPTYTMFSMNEKIDLSTGETAWCTVYGFIVLKTDKPSQ</sequence>
<evidence type="ECO:0008006" key="4">
    <source>
        <dbReference type="Google" id="ProtNLM"/>
    </source>
</evidence>
<proteinExistence type="predicted"/>
<evidence type="ECO:0000256" key="1">
    <source>
        <dbReference type="SAM" id="SignalP"/>
    </source>
</evidence>
<dbReference type="Proteomes" id="UP000218231">
    <property type="component" value="Unassembled WGS sequence"/>
</dbReference>
<evidence type="ECO:0000313" key="2">
    <source>
        <dbReference type="EMBL" id="PAV64678.1"/>
    </source>
</evidence>
<keyword evidence="3" id="KW-1185">Reference proteome</keyword>
<evidence type="ECO:0000313" key="3">
    <source>
        <dbReference type="Proteomes" id="UP000218231"/>
    </source>
</evidence>
<reference evidence="2 3" key="1">
    <citation type="journal article" date="2017" name="Curr. Biol.">
        <title>Genome architecture and evolution of a unichromosomal asexual nematode.</title>
        <authorList>
            <person name="Fradin H."/>
            <person name="Zegar C."/>
            <person name="Gutwein M."/>
            <person name="Lucas J."/>
            <person name="Kovtun M."/>
            <person name="Corcoran D."/>
            <person name="Baugh L.R."/>
            <person name="Kiontke K."/>
            <person name="Gunsalus K."/>
            <person name="Fitch D.H."/>
            <person name="Piano F."/>
        </authorList>
    </citation>
    <scope>NUCLEOTIDE SEQUENCE [LARGE SCALE GENOMIC DNA]</scope>
    <source>
        <strain evidence="2">PF1309</strain>
    </source>
</reference>
<feature type="signal peptide" evidence="1">
    <location>
        <begin position="1"/>
        <end position="21"/>
    </location>
</feature>
<comment type="caution">
    <text evidence="2">The sequence shown here is derived from an EMBL/GenBank/DDBJ whole genome shotgun (WGS) entry which is preliminary data.</text>
</comment>
<accession>A0A2A2JSP6</accession>
<dbReference type="AlphaFoldDB" id="A0A2A2JSP6"/>
<organism evidence="2 3">
    <name type="scientific">Diploscapter pachys</name>
    <dbReference type="NCBI Taxonomy" id="2018661"/>
    <lineage>
        <taxon>Eukaryota</taxon>
        <taxon>Metazoa</taxon>
        <taxon>Ecdysozoa</taxon>
        <taxon>Nematoda</taxon>
        <taxon>Chromadorea</taxon>
        <taxon>Rhabditida</taxon>
        <taxon>Rhabditina</taxon>
        <taxon>Rhabditomorpha</taxon>
        <taxon>Rhabditoidea</taxon>
        <taxon>Rhabditidae</taxon>
        <taxon>Diploscapter</taxon>
    </lineage>
</organism>
<name>A0A2A2JSP6_9BILA</name>
<dbReference type="EMBL" id="LIAE01010247">
    <property type="protein sequence ID" value="PAV64678.1"/>
    <property type="molecule type" value="Genomic_DNA"/>
</dbReference>
<feature type="chain" id="PRO_5012810359" description="MD-2-related lipid-recognition domain-containing protein" evidence="1">
    <location>
        <begin position="22"/>
        <end position="165"/>
    </location>
</feature>
<keyword evidence="1" id="KW-0732">Signal</keyword>
<protein>
    <recommendedName>
        <fullName evidence="4">MD-2-related lipid-recognition domain-containing protein</fullName>
    </recommendedName>
</protein>